<proteinExistence type="predicted"/>
<name>A0A812A2P7_9EURY</name>
<dbReference type="AlphaFoldDB" id="A0A812A2P7"/>
<comment type="caution">
    <text evidence="1">The sequence shown here is derived from an EMBL/GenBank/DDBJ whole genome shotgun (WGS) entry which is preliminary data.</text>
</comment>
<organism evidence="1 2">
    <name type="scientific">Candidatus Argoarchaeum ethanivorans</name>
    <dbReference type="NCBI Taxonomy" id="2608793"/>
    <lineage>
        <taxon>Archaea</taxon>
        <taxon>Methanobacteriati</taxon>
        <taxon>Methanobacteriota</taxon>
        <taxon>Stenosarchaea group</taxon>
        <taxon>Methanomicrobia</taxon>
        <taxon>Methanosarcinales</taxon>
        <taxon>Methanosarcinales incertae sedis</taxon>
        <taxon>GOM Arc I cluster</taxon>
        <taxon>Candidatus Argoarchaeum</taxon>
    </lineage>
</organism>
<dbReference type="Proteomes" id="UP000614580">
    <property type="component" value="Unassembled WGS sequence"/>
</dbReference>
<protein>
    <submittedName>
        <fullName evidence="1">Uncharacterized protein</fullName>
    </submittedName>
</protein>
<accession>A0A812A2P7</accession>
<evidence type="ECO:0000313" key="1">
    <source>
        <dbReference type="EMBL" id="CAD7767290.1"/>
    </source>
</evidence>
<gene>
    <name evidence="1" type="ORF">DNFNHJIP_00698</name>
</gene>
<evidence type="ECO:0000313" key="2">
    <source>
        <dbReference type="Proteomes" id="UP000614580"/>
    </source>
</evidence>
<reference evidence="1" key="1">
    <citation type="submission" date="2020-12" db="EMBL/GenBank/DDBJ databases">
        <authorList>
            <person name="Hahn C.J."/>
            <person name="Laso-Perez R."/>
            <person name="Vulcano F."/>
            <person name="Vaziourakis K.-M."/>
            <person name="Stokke R."/>
            <person name="Steen I.H."/>
            <person name="Teske A."/>
            <person name="Boetius A."/>
            <person name="Liebeke M."/>
            <person name="Amann R."/>
            <person name="Knittel K."/>
        </authorList>
    </citation>
    <scope>NUCLEOTIDE SEQUENCE</scope>
    <source>
        <strain evidence="1">Gfbio:c6db26ca-90af-429b-aeed-0e3e8aed0b5e:GoM-Arc1_AMV-AAA_792_C10</strain>
    </source>
</reference>
<dbReference type="EMBL" id="CAJHZY010000121">
    <property type="protein sequence ID" value="CAD7767290.1"/>
    <property type="molecule type" value="Genomic_DNA"/>
</dbReference>
<sequence>MIIAYGGGLILSLYQIKNPLEELENSLENDPRYVFKKNDDFLRIKFSDRLIEDFVALWSKRHHSKELELFEEIMKNIYIQYFAKKPH</sequence>